<keyword evidence="2" id="KW-1185">Reference proteome</keyword>
<organism evidence="2">
    <name type="scientific">Melampsora larici-populina (strain 98AG31 / pathotype 3-4-7)</name>
    <name type="common">Poplar leaf rust fungus</name>
    <dbReference type="NCBI Taxonomy" id="747676"/>
    <lineage>
        <taxon>Eukaryota</taxon>
        <taxon>Fungi</taxon>
        <taxon>Dikarya</taxon>
        <taxon>Basidiomycota</taxon>
        <taxon>Pucciniomycotina</taxon>
        <taxon>Pucciniomycetes</taxon>
        <taxon>Pucciniales</taxon>
        <taxon>Melampsoraceae</taxon>
        <taxon>Melampsora</taxon>
    </lineage>
</organism>
<proteinExistence type="predicted"/>
<dbReference type="EMBL" id="GL883092">
    <property type="protein sequence ID" value="EGG11804.1"/>
    <property type="molecule type" value="Genomic_DNA"/>
</dbReference>
<reference evidence="2" key="1">
    <citation type="journal article" date="2011" name="Proc. Natl. Acad. Sci. U.S.A.">
        <title>Obligate biotrophy features unraveled by the genomic analysis of rust fungi.</title>
        <authorList>
            <person name="Duplessis S."/>
            <person name="Cuomo C.A."/>
            <person name="Lin Y.-C."/>
            <person name="Aerts A."/>
            <person name="Tisserant E."/>
            <person name="Veneault-Fourrey C."/>
            <person name="Joly D.L."/>
            <person name="Hacquard S."/>
            <person name="Amselem J."/>
            <person name="Cantarel B.L."/>
            <person name="Chiu R."/>
            <person name="Coutinho P.M."/>
            <person name="Feau N."/>
            <person name="Field M."/>
            <person name="Frey P."/>
            <person name="Gelhaye E."/>
            <person name="Goldberg J."/>
            <person name="Grabherr M.G."/>
            <person name="Kodira C.D."/>
            <person name="Kohler A."/>
            <person name="Kuees U."/>
            <person name="Lindquist E.A."/>
            <person name="Lucas S.M."/>
            <person name="Mago R."/>
            <person name="Mauceli E."/>
            <person name="Morin E."/>
            <person name="Murat C."/>
            <person name="Pangilinan J.L."/>
            <person name="Park R."/>
            <person name="Pearson M."/>
            <person name="Quesneville H."/>
            <person name="Rouhier N."/>
            <person name="Sakthikumar S."/>
            <person name="Salamov A.A."/>
            <person name="Schmutz J."/>
            <person name="Selles B."/>
            <person name="Shapiro H."/>
            <person name="Tanguay P."/>
            <person name="Tuskan G.A."/>
            <person name="Henrissat B."/>
            <person name="Van de Peer Y."/>
            <person name="Rouze P."/>
            <person name="Ellis J.G."/>
            <person name="Dodds P.N."/>
            <person name="Schein J.E."/>
            <person name="Zhong S."/>
            <person name="Hamelin R.C."/>
            <person name="Grigoriev I.V."/>
            <person name="Szabo L.J."/>
            <person name="Martin F."/>
        </authorList>
    </citation>
    <scope>NUCLEOTIDE SEQUENCE [LARGE SCALE GENOMIC DNA]</scope>
    <source>
        <strain evidence="2">98AG31 / pathotype 3-4-7</strain>
    </source>
</reference>
<dbReference type="AlphaFoldDB" id="F4R7D7"/>
<dbReference type="HOGENOM" id="CLU_2184530_0_0_1"/>
<protein>
    <submittedName>
        <fullName evidence="1">Uncharacterized protein</fullName>
    </submittedName>
</protein>
<accession>F4R7D7</accession>
<dbReference type="Proteomes" id="UP000001072">
    <property type="component" value="Unassembled WGS sequence"/>
</dbReference>
<evidence type="ECO:0000313" key="2">
    <source>
        <dbReference type="Proteomes" id="UP000001072"/>
    </source>
</evidence>
<gene>
    <name evidence="1" type="ORF">MELLADRAFT_102157</name>
</gene>
<name>F4R7D7_MELLP</name>
<dbReference type="InParanoid" id="F4R7D7"/>
<evidence type="ECO:0000313" key="1">
    <source>
        <dbReference type="EMBL" id="EGG11804.1"/>
    </source>
</evidence>
<dbReference type="RefSeq" id="XP_007405439.1">
    <property type="nucleotide sequence ID" value="XM_007405377.1"/>
</dbReference>
<dbReference type="VEuPathDB" id="FungiDB:MELLADRAFT_102157"/>
<sequence length="109" mass="12325">MPHKPVKKRFRIFRRVNTSRCLSRPITVPAWAAPGIGGSKRYSLYGQKLLKITPTVTKVFEAKTSRAMTLTPYKERATYSEQHKVGTILGCDTGSHIDMYKDTAAYVTF</sequence>
<dbReference type="GeneID" id="18921581"/>
<dbReference type="KEGG" id="mlr:MELLADRAFT_102157"/>